<dbReference type="Gene3D" id="1.10.10.10">
    <property type="entry name" value="Winged helix-like DNA-binding domain superfamily/Winged helix DNA-binding domain"/>
    <property type="match status" value="1"/>
</dbReference>
<evidence type="ECO:0000259" key="1">
    <source>
        <dbReference type="Pfam" id="PF00891"/>
    </source>
</evidence>
<feature type="domain" description="O-methyltransferase C-terminal" evidence="1">
    <location>
        <begin position="240"/>
        <end position="336"/>
    </location>
</feature>
<dbReference type="AlphaFoldDB" id="A0AAD7DYA2"/>
<gene>
    <name evidence="2" type="ORF">B0H17DRAFT_1157762</name>
</gene>
<protein>
    <recommendedName>
        <fullName evidence="1">O-methyltransferase C-terminal domain-containing protein</fullName>
    </recommendedName>
</protein>
<evidence type="ECO:0000313" key="3">
    <source>
        <dbReference type="Proteomes" id="UP001221757"/>
    </source>
</evidence>
<reference evidence="2" key="1">
    <citation type="submission" date="2023-03" db="EMBL/GenBank/DDBJ databases">
        <title>Massive genome expansion in bonnet fungi (Mycena s.s.) driven by repeated elements and novel gene families across ecological guilds.</title>
        <authorList>
            <consortium name="Lawrence Berkeley National Laboratory"/>
            <person name="Harder C.B."/>
            <person name="Miyauchi S."/>
            <person name="Viragh M."/>
            <person name="Kuo A."/>
            <person name="Thoen E."/>
            <person name="Andreopoulos B."/>
            <person name="Lu D."/>
            <person name="Skrede I."/>
            <person name="Drula E."/>
            <person name="Henrissat B."/>
            <person name="Morin E."/>
            <person name="Kohler A."/>
            <person name="Barry K."/>
            <person name="LaButti K."/>
            <person name="Morin E."/>
            <person name="Salamov A."/>
            <person name="Lipzen A."/>
            <person name="Mereny Z."/>
            <person name="Hegedus B."/>
            <person name="Baldrian P."/>
            <person name="Stursova M."/>
            <person name="Weitz H."/>
            <person name="Taylor A."/>
            <person name="Grigoriev I.V."/>
            <person name="Nagy L.G."/>
            <person name="Martin F."/>
            <person name="Kauserud H."/>
        </authorList>
    </citation>
    <scope>NUCLEOTIDE SEQUENCE</scope>
    <source>
        <strain evidence="2">CBHHK067</strain>
    </source>
</reference>
<dbReference type="EMBL" id="JARKIE010000018">
    <property type="protein sequence ID" value="KAJ7701081.1"/>
    <property type="molecule type" value="Genomic_DNA"/>
</dbReference>
<dbReference type="PANTHER" id="PTHR43712">
    <property type="entry name" value="PUTATIVE (AFU_ORTHOLOGUE AFUA_4G14580)-RELATED"/>
    <property type="match status" value="1"/>
</dbReference>
<dbReference type="Proteomes" id="UP001221757">
    <property type="component" value="Unassembled WGS sequence"/>
</dbReference>
<name>A0AAD7DYA2_MYCRO</name>
<dbReference type="InterPro" id="IPR036388">
    <property type="entry name" value="WH-like_DNA-bd_sf"/>
</dbReference>
<keyword evidence="3" id="KW-1185">Reference proteome</keyword>
<dbReference type="Gene3D" id="3.40.50.150">
    <property type="entry name" value="Vaccinia Virus protein VP39"/>
    <property type="match status" value="1"/>
</dbReference>
<dbReference type="InterPro" id="IPR029063">
    <property type="entry name" value="SAM-dependent_MTases_sf"/>
</dbReference>
<comment type="caution">
    <text evidence="2">The sequence shown here is derived from an EMBL/GenBank/DDBJ whole genome shotgun (WGS) entry which is preliminary data.</text>
</comment>
<proteinExistence type="predicted"/>
<dbReference type="SUPFAM" id="SSF53335">
    <property type="entry name" value="S-adenosyl-L-methionine-dependent methyltransferases"/>
    <property type="match status" value="1"/>
</dbReference>
<organism evidence="2 3">
    <name type="scientific">Mycena rosella</name>
    <name type="common">Pink bonnet</name>
    <name type="synonym">Agaricus rosellus</name>
    <dbReference type="NCBI Taxonomy" id="1033263"/>
    <lineage>
        <taxon>Eukaryota</taxon>
        <taxon>Fungi</taxon>
        <taxon>Dikarya</taxon>
        <taxon>Basidiomycota</taxon>
        <taxon>Agaricomycotina</taxon>
        <taxon>Agaricomycetes</taxon>
        <taxon>Agaricomycetidae</taxon>
        <taxon>Agaricales</taxon>
        <taxon>Marasmiineae</taxon>
        <taxon>Mycenaceae</taxon>
        <taxon>Mycena</taxon>
    </lineage>
</organism>
<dbReference type="GO" id="GO:0008171">
    <property type="term" value="F:O-methyltransferase activity"/>
    <property type="evidence" value="ECO:0007669"/>
    <property type="project" value="InterPro"/>
</dbReference>
<accession>A0AAD7DYA2</accession>
<sequence>MASTLIELCDLISSSVAAVDSRCKALSRTYPDMNNPDNAEEDENLLQDIEITAATSVALAASAQLMQHPSRTIFDESMAAGIISAAFLLSAALGVVAASSTAEIIREAGPEGSRVLRPLTTRHIFREVSPGVFAHNRISALLDTGKSSQAVLAAPEDKYHGARGSSALVGMATDDSFKAAAYIRDVVLHPDGQKYHDEFDTPLNRAFNAHIDLFSWYELPENRVRFRRFGMAVNVTRASTLIVDVGGGIGSTSLEIALANPTLRLIVQDKETYWEREFPTALAAGRVSFQAHDFFTPQPVKHADMFILRLLFQILKHLRDAAKETTKLIVLECMMSLVCRDDGSYDHIPGVVPDFTPPKPLLANMGIVGMVPYLVDMQIMAILNGCERTFPNF</sequence>
<dbReference type="InterPro" id="IPR001077">
    <property type="entry name" value="COMT_C"/>
</dbReference>
<dbReference type="Pfam" id="PF00891">
    <property type="entry name" value="Methyltransf_2"/>
    <property type="match status" value="1"/>
</dbReference>
<evidence type="ECO:0000313" key="2">
    <source>
        <dbReference type="EMBL" id="KAJ7701081.1"/>
    </source>
</evidence>
<dbReference type="PANTHER" id="PTHR43712:SF2">
    <property type="entry name" value="O-METHYLTRANSFERASE CICE"/>
    <property type="match status" value="1"/>
</dbReference>